<proteinExistence type="inferred from homology"/>
<evidence type="ECO:0000256" key="3">
    <source>
        <dbReference type="RuleBase" id="RU361153"/>
    </source>
</evidence>
<dbReference type="GO" id="GO:0009251">
    <property type="term" value="P:glucan catabolic process"/>
    <property type="evidence" value="ECO:0007669"/>
    <property type="project" value="TreeGrafter"/>
</dbReference>
<comment type="caution">
    <text evidence="6">The sequence shown here is derived from an EMBL/GenBank/DDBJ whole genome shotgun (WGS) entry which is preliminary data.</text>
</comment>
<dbReference type="GO" id="GO:0009986">
    <property type="term" value="C:cell surface"/>
    <property type="evidence" value="ECO:0007669"/>
    <property type="project" value="TreeGrafter"/>
</dbReference>
<evidence type="ECO:0000256" key="1">
    <source>
        <dbReference type="ARBA" id="ARBA00022801"/>
    </source>
</evidence>
<gene>
    <name evidence="6" type="ORF">FEE95_06075</name>
</gene>
<dbReference type="AlphaFoldDB" id="A0A5S3PVR4"/>
<dbReference type="Gene3D" id="3.20.20.80">
    <property type="entry name" value="Glycosidases"/>
    <property type="match status" value="2"/>
</dbReference>
<dbReference type="GO" id="GO:0005576">
    <property type="term" value="C:extracellular region"/>
    <property type="evidence" value="ECO:0007669"/>
    <property type="project" value="TreeGrafter"/>
</dbReference>
<evidence type="ECO:0000259" key="5">
    <source>
        <dbReference type="Pfam" id="PF00150"/>
    </source>
</evidence>
<dbReference type="SUPFAM" id="SSF51445">
    <property type="entry name" value="(Trans)glycosidases"/>
    <property type="match status" value="2"/>
</dbReference>
<dbReference type="RefSeq" id="WP_138656931.1">
    <property type="nucleotide sequence ID" value="NZ_VATY01000001.1"/>
</dbReference>
<dbReference type="GO" id="GO:0008422">
    <property type="term" value="F:beta-glucosidase activity"/>
    <property type="evidence" value="ECO:0007669"/>
    <property type="project" value="TreeGrafter"/>
</dbReference>
<feature type="domain" description="Glycoside hydrolase family 5" evidence="5">
    <location>
        <begin position="58"/>
        <end position="269"/>
    </location>
</feature>
<keyword evidence="2 3" id="KW-0326">Glycosidase</keyword>
<keyword evidence="1 3" id="KW-0378">Hydrolase</keyword>
<protein>
    <submittedName>
        <fullName evidence="6">Retaining beta-glycosidase</fullName>
    </submittedName>
</protein>
<comment type="similarity">
    <text evidence="3">Belongs to the glycosyl hydrolase 5 (cellulase A) family.</text>
</comment>
<feature type="chain" id="PRO_5024396767" evidence="4">
    <location>
        <begin position="24"/>
        <end position="554"/>
    </location>
</feature>
<name>A0A5S3PVR4_9FLAO</name>
<evidence type="ECO:0000256" key="4">
    <source>
        <dbReference type="SAM" id="SignalP"/>
    </source>
</evidence>
<dbReference type="EMBL" id="VATY01000001">
    <property type="protein sequence ID" value="TMM58998.1"/>
    <property type="molecule type" value="Genomic_DNA"/>
</dbReference>
<dbReference type="InterPro" id="IPR017853">
    <property type="entry name" value="GH"/>
</dbReference>
<reference evidence="6 7" key="1">
    <citation type="submission" date="2019-05" db="EMBL/GenBank/DDBJ databases">
        <authorList>
            <person name="Zhang J.-Y."/>
            <person name="Feg X."/>
            <person name="Du Z.-J."/>
        </authorList>
    </citation>
    <scope>NUCLEOTIDE SEQUENCE [LARGE SCALE GENOMIC DNA]</scope>
    <source>
        <strain evidence="6 7">RZ26</strain>
    </source>
</reference>
<dbReference type="PANTHER" id="PTHR31297">
    <property type="entry name" value="GLUCAN ENDO-1,6-BETA-GLUCOSIDASE B"/>
    <property type="match status" value="1"/>
</dbReference>
<accession>A0A5S3PVR4</accession>
<sequence length="554" mass="62821">MKFSFLYSCLFLFFISCSNNDDAPPSNQMPDPVIDESLDQGEENTENLLLQLNGTQLVDADQNPVYLQGVAFNNFIWFNNIEPHHSEIDYQRVADMGMNAIRFYMNYRYFEDDTNPYVFKQSGWDWLDQNIEWAKKHGIYLVLNMHAPQGGYQSQGEGNALWDNVENQNRLAALWKEIAKRYKDEVQIAGFGPVNEPVPSQSMSQWNILAQRLIDDIREVNKNHIIFIEQAIYVQGNFTKDENFNFPVVSGENLIYEFHGYEPFFYSHQLLEFAGLGDGGKYPDEDLIEVDNSEWYTATFDNPSLPAGNTDWTFFEGVQYTVSDTEIALGVPALIAADVGGRAYFDDIVVKEFDSDGNFVRDVYQANLNSLDGWNFWSLNGSGSQGLSTIEGHNDTSSLYIQGTTGDSNLSFYEGRFEVKKGYSYQISGWMKGENIMGADGGKIRLDFYKVDGPLLKRNKAFLENFLGNIAEWAAARNAVLYMGEFGAGTPCFENNKGGLVWVADMVDILKQNNIHFTYHAYHEDAFGLYLGGGLPDPSNVNQPLIDWFKANLN</sequence>
<dbReference type="PANTHER" id="PTHR31297:SF13">
    <property type="entry name" value="PUTATIVE-RELATED"/>
    <property type="match status" value="1"/>
</dbReference>
<dbReference type="InterPro" id="IPR001547">
    <property type="entry name" value="Glyco_hydro_5"/>
</dbReference>
<evidence type="ECO:0000313" key="6">
    <source>
        <dbReference type="EMBL" id="TMM58998.1"/>
    </source>
</evidence>
<dbReference type="OrthoDB" id="9800955at2"/>
<evidence type="ECO:0000313" key="7">
    <source>
        <dbReference type="Proteomes" id="UP000310314"/>
    </source>
</evidence>
<dbReference type="PROSITE" id="PS51257">
    <property type="entry name" value="PROKAR_LIPOPROTEIN"/>
    <property type="match status" value="1"/>
</dbReference>
<organism evidence="6 7">
    <name type="scientific">Maribacter algarum</name>
    <name type="common">ex Zhang et al. 2020</name>
    <dbReference type="NCBI Taxonomy" id="2578118"/>
    <lineage>
        <taxon>Bacteria</taxon>
        <taxon>Pseudomonadati</taxon>
        <taxon>Bacteroidota</taxon>
        <taxon>Flavobacteriia</taxon>
        <taxon>Flavobacteriales</taxon>
        <taxon>Flavobacteriaceae</taxon>
        <taxon>Maribacter</taxon>
    </lineage>
</organism>
<dbReference type="Proteomes" id="UP000310314">
    <property type="component" value="Unassembled WGS sequence"/>
</dbReference>
<keyword evidence="7" id="KW-1185">Reference proteome</keyword>
<feature type="signal peptide" evidence="4">
    <location>
        <begin position="1"/>
        <end position="23"/>
    </location>
</feature>
<keyword evidence="4" id="KW-0732">Signal</keyword>
<dbReference type="Pfam" id="PF00150">
    <property type="entry name" value="Cellulase"/>
    <property type="match status" value="1"/>
</dbReference>
<dbReference type="InterPro" id="IPR050386">
    <property type="entry name" value="Glycosyl_hydrolase_5"/>
</dbReference>
<evidence type="ECO:0000256" key="2">
    <source>
        <dbReference type="ARBA" id="ARBA00023295"/>
    </source>
</evidence>